<dbReference type="GO" id="GO:0005886">
    <property type="term" value="C:plasma membrane"/>
    <property type="evidence" value="ECO:0007669"/>
    <property type="project" value="TreeGrafter"/>
</dbReference>
<dbReference type="GO" id="GO:0005304">
    <property type="term" value="F:L-valine transmembrane transporter activity"/>
    <property type="evidence" value="ECO:0007669"/>
    <property type="project" value="TreeGrafter"/>
</dbReference>
<evidence type="ECO:0000313" key="5">
    <source>
        <dbReference type="EMBL" id="MCM8747997.1"/>
    </source>
</evidence>
<dbReference type="InterPro" id="IPR032823">
    <property type="entry name" value="BCA_ABC_TP_C"/>
</dbReference>
<dbReference type="PANTHER" id="PTHR45772:SF7">
    <property type="entry name" value="AMINO ACID ABC TRANSPORTER ATP-BINDING PROTEIN"/>
    <property type="match status" value="1"/>
</dbReference>
<evidence type="ECO:0000259" key="4">
    <source>
        <dbReference type="PROSITE" id="PS50893"/>
    </source>
</evidence>
<proteinExistence type="predicted"/>
<gene>
    <name evidence="5" type="ORF">NET02_02425</name>
</gene>
<protein>
    <submittedName>
        <fullName evidence="5">ABC transporter ATP-binding protein</fullName>
    </submittedName>
</protein>
<dbReference type="GO" id="GO:0016887">
    <property type="term" value="F:ATP hydrolysis activity"/>
    <property type="evidence" value="ECO:0007669"/>
    <property type="project" value="InterPro"/>
</dbReference>
<dbReference type="GO" id="GO:0005524">
    <property type="term" value="F:ATP binding"/>
    <property type="evidence" value="ECO:0007669"/>
    <property type="project" value="UniProtKB-KW"/>
</dbReference>
<sequence>MTEALLTVRDLWKEFDGIQAVRGFELDLYPGEVVGLIGPNGAGKSTVVNLLSGFHRPSRGRITFAGHDISQARPDRIAQLGLVRTFQHIRLFSELTVRQNVEVAAAPRLQISTIDVALRTRRYRREVERWRQEVDELLEASGLMAIQDRPAGVLPYGDQRRVEIIRALATQPRALLLDEPAAGMNESEAAALSDFLEWAQGRYGLSLVLIEHHLDVVERLCQRVIVMDQGAIIVSGTPEEVTQHPEVIRAYLGEAA</sequence>
<dbReference type="RefSeq" id="WP_284055776.1">
    <property type="nucleotide sequence ID" value="NZ_JAMSLR010000001.1"/>
</dbReference>
<comment type="caution">
    <text evidence="5">The sequence shown here is derived from an EMBL/GenBank/DDBJ whole genome shotgun (WGS) entry which is preliminary data.</text>
</comment>
<dbReference type="GO" id="GO:1903805">
    <property type="term" value="P:L-valine import across plasma membrane"/>
    <property type="evidence" value="ECO:0007669"/>
    <property type="project" value="TreeGrafter"/>
</dbReference>
<dbReference type="EMBL" id="JAMSLR010000001">
    <property type="protein sequence ID" value="MCM8747997.1"/>
    <property type="molecule type" value="Genomic_DNA"/>
</dbReference>
<organism evidence="5 6">
    <name type="scientific">Thermalbibacter longus</name>
    <dbReference type="NCBI Taxonomy" id="2951981"/>
    <lineage>
        <taxon>Bacteria</taxon>
        <taxon>Pseudomonadati</taxon>
        <taxon>Thermomicrobiota</taxon>
        <taxon>Thermomicrobia</taxon>
        <taxon>Thermomicrobiales</taxon>
        <taxon>Thermomicrobiaceae</taxon>
        <taxon>Thermalbibacter</taxon>
    </lineage>
</organism>
<keyword evidence="2" id="KW-0547">Nucleotide-binding</keyword>
<dbReference type="InterPro" id="IPR003439">
    <property type="entry name" value="ABC_transporter-like_ATP-bd"/>
</dbReference>
<dbReference type="Proteomes" id="UP001165306">
    <property type="component" value="Unassembled WGS sequence"/>
</dbReference>
<keyword evidence="1" id="KW-0813">Transport</keyword>
<dbReference type="SUPFAM" id="SSF52540">
    <property type="entry name" value="P-loop containing nucleoside triphosphate hydrolases"/>
    <property type="match status" value="1"/>
</dbReference>
<dbReference type="AlphaFoldDB" id="A0AA41WAU6"/>
<dbReference type="GO" id="GO:0015188">
    <property type="term" value="F:L-isoleucine transmembrane transporter activity"/>
    <property type="evidence" value="ECO:0007669"/>
    <property type="project" value="TreeGrafter"/>
</dbReference>
<dbReference type="InterPro" id="IPR027417">
    <property type="entry name" value="P-loop_NTPase"/>
</dbReference>
<reference evidence="5" key="1">
    <citation type="submission" date="2022-06" db="EMBL/GenBank/DDBJ databases">
        <title>CFH 74404 Thermomicrobiaceae sp.</title>
        <authorList>
            <person name="Ming H."/>
            <person name="Li W.-J."/>
            <person name="Zhao Z."/>
        </authorList>
    </citation>
    <scope>NUCLEOTIDE SEQUENCE</scope>
    <source>
        <strain evidence="5">CFH 74404</strain>
    </source>
</reference>
<dbReference type="Pfam" id="PF00005">
    <property type="entry name" value="ABC_tran"/>
    <property type="match status" value="1"/>
</dbReference>
<dbReference type="GO" id="GO:0015192">
    <property type="term" value="F:L-phenylalanine transmembrane transporter activity"/>
    <property type="evidence" value="ECO:0007669"/>
    <property type="project" value="TreeGrafter"/>
</dbReference>
<dbReference type="CDD" id="cd03219">
    <property type="entry name" value="ABC_Mj1267_LivG_branched"/>
    <property type="match status" value="1"/>
</dbReference>
<evidence type="ECO:0000256" key="1">
    <source>
        <dbReference type="ARBA" id="ARBA00022448"/>
    </source>
</evidence>
<keyword evidence="3 5" id="KW-0067">ATP-binding</keyword>
<dbReference type="SMART" id="SM00382">
    <property type="entry name" value="AAA"/>
    <property type="match status" value="1"/>
</dbReference>
<feature type="domain" description="ABC transporter" evidence="4">
    <location>
        <begin position="6"/>
        <end position="254"/>
    </location>
</feature>
<dbReference type="GO" id="GO:1903806">
    <property type="term" value="P:L-isoleucine import across plasma membrane"/>
    <property type="evidence" value="ECO:0007669"/>
    <property type="project" value="TreeGrafter"/>
</dbReference>
<evidence type="ECO:0000256" key="3">
    <source>
        <dbReference type="ARBA" id="ARBA00022840"/>
    </source>
</evidence>
<dbReference type="PROSITE" id="PS50893">
    <property type="entry name" value="ABC_TRANSPORTER_2"/>
    <property type="match status" value="1"/>
</dbReference>
<accession>A0AA41WAU6</accession>
<dbReference type="InterPro" id="IPR051120">
    <property type="entry name" value="ABC_AA/LPS_Transport"/>
</dbReference>
<evidence type="ECO:0000313" key="6">
    <source>
        <dbReference type="Proteomes" id="UP001165306"/>
    </source>
</evidence>
<dbReference type="Pfam" id="PF12399">
    <property type="entry name" value="BCA_ABC_TP_C"/>
    <property type="match status" value="1"/>
</dbReference>
<dbReference type="InterPro" id="IPR003593">
    <property type="entry name" value="AAA+_ATPase"/>
</dbReference>
<dbReference type="PANTHER" id="PTHR45772">
    <property type="entry name" value="CONSERVED COMPONENT OF ABC TRANSPORTER FOR NATURAL AMINO ACIDS-RELATED"/>
    <property type="match status" value="1"/>
</dbReference>
<keyword evidence="6" id="KW-1185">Reference proteome</keyword>
<name>A0AA41WAU6_9BACT</name>
<dbReference type="Gene3D" id="3.40.50.300">
    <property type="entry name" value="P-loop containing nucleotide triphosphate hydrolases"/>
    <property type="match status" value="1"/>
</dbReference>
<dbReference type="GO" id="GO:0042941">
    <property type="term" value="P:D-alanine transmembrane transport"/>
    <property type="evidence" value="ECO:0007669"/>
    <property type="project" value="TreeGrafter"/>
</dbReference>
<dbReference type="GO" id="GO:0015808">
    <property type="term" value="P:L-alanine transport"/>
    <property type="evidence" value="ECO:0007669"/>
    <property type="project" value="TreeGrafter"/>
</dbReference>
<dbReference type="FunFam" id="3.40.50.300:FF:000421">
    <property type="entry name" value="Branched-chain amino acid ABC transporter ATP-binding protein"/>
    <property type="match status" value="1"/>
</dbReference>
<evidence type="ECO:0000256" key="2">
    <source>
        <dbReference type="ARBA" id="ARBA00022741"/>
    </source>
</evidence>